<name>A0AA51Z2Z5_9CAUD</name>
<dbReference type="EMBL" id="OQ921331">
    <property type="protein sequence ID" value="WMX18774.1"/>
    <property type="molecule type" value="Genomic_DNA"/>
</dbReference>
<evidence type="ECO:0000313" key="2">
    <source>
        <dbReference type="Proteomes" id="UP001182171"/>
    </source>
</evidence>
<sequence>MDKANWQGYKTHADMFEFHNRINNYAYQRLKAEQELAELRLLAYKEGKVFNNEDWKRF</sequence>
<dbReference type="Proteomes" id="UP001182171">
    <property type="component" value="Segment"/>
</dbReference>
<organism evidence="1 2">
    <name type="scientific">Escherichia phage vB_EcoP_PAS7</name>
    <dbReference type="NCBI Taxonomy" id="3053875"/>
    <lineage>
        <taxon>Viruses</taxon>
        <taxon>Duplodnaviria</taxon>
        <taxon>Heunggongvirae</taxon>
        <taxon>Uroviricota</taxon>
        <taxon>Caudoviricetes</taxon>
        <taxon>Autographivirales</taxon>
        <taxon>Autoscriptoviridae</taxon>
        <taxon>Slopekvirinae</taxon>
        <taxon>Cepavirus</taxon>
        <taxon>Cepavirus PAS7</taxon>
    </lineage>
</organism>
<evidence type="ECO:0000313" key="1">
    <source>
        <dbReference type="EMBL" id="WMX18774.1"/>
    </source>
</evidence>
<accession>A0AA51Z2Z5</accession>
<proteinExistence type="predicted"/>
<protein>
    <submittedName>
        <fullName evidence="1">Uncharacterized protein</fullName>
    </submittedName>
</protein>
<keyword evidence="2" id="KW-1185">Reference proteome</keyword>
<reference evidence="1" key="1">
    <citation type="submission" date="2023-05" db="EMBL/GenBank/DDBJ databases">
        <title>Complete genome sequence of three non-O157 smooth Escherichia coli infecting phages.</title>
        <authorList>
            <person name="Pas C."/>
            <person name="Briers Y."/>
            <person name="Fieseler L."/>
        </authorList>
    </citation>
    <scope>NUCLEOTIDE SEQUENCE</scope>
</reference>